<protein>
    <submittedName>
        <fullName evidence="4">S9 family peptidase</fullName>
        <ecNumber evidence="4">3.4.-.-</ecNumber>
    </submittedName>
</protein>
<dbReference type="GeneID" id="89335881"/>
<dbReference type="PANTHER" id="PTHR42776:SF27">
    <property type="entry name" value="DIPEPTIDYL PEPTIDASE FAMILY MEMBER 6"/>
    <property type="match status" value="1"/>
</dbReference>
<dbReference type="InterPro" id="IPR001375">
    <property type="entry name" value="Peptidase_S9_cat"/>
</dbReference>
<dbReference type="InterPro" id="IPR054035">
    <property type="entry name" value="APH-like_N"/>
</dbReference>
<accession>A0AAX4L2V6</accession>
<dbReference type="SUPFAM" id="SSF50993">
    <property type="entry name" value="Peptidase/esterase 'gauge' domain"/>
    <property type="match status" value="1"/>
</dbReference>
<evidence type="ECO:0000256" key="1">
    <source>
        <dbReference type="ARBA" id="ARBA00022801"/>
    </source>
</evidence>
<keyword evidence="5" id="KW-1185">Reference proteome</keyword>
<dbReference type="EMBL" id="CP146016">
    <property type="protein sequence ID" value="WWQ61232.1"/>
    <property type="molecule type" value="Genomic_DNA"/>
</dbReference>
<evidence type="ECO:0000259" key="2">
    <source>
        <dbReference type="Pfam" id="PF00326"/>
    </source>
</evidence>
<sequence length="570" mass="63776">MKYSELVKMLEEVVGIPIFAVLGKLKDNLIFLATTEGEVNISALTSGKVAKLTKSPIASSARPKSNSDFIPFVRDVERGKEIHAIYTVNLKGEEFEVFSPNLRVTSLAYDGKRIAFTGSSQTETSLYLIEGDGKVHKLFKIPPFSFVTDINDKWITGFGVLKGNPRSQEFFLADLNGNIEILTPKDGSFTYAYYLMGNKVYLISDFENPGESFWIYIYNIEGKTYDKVQFPFKDIYGYNPVELYYDPEDSLIIAKKDGESKLFDNGKLVNTPRGTISGATKLGNYIFFSHSSLTSPYKVYRLNSEGKIEVVVNNKDLGIGEAEFIKLKSDNIEVPTWVIKSKTPGITVIYVHGGPWGEVDNSWNLLISPLILAGYNIIAPNFRGSTGYGSKFMFMDIGDPGGGDLRDVIKARDYAIESGIATKVGIMGYSYGGYMTLLAVGKEAEKWDFGIAGASVADWVEMYDLSDSMFKEFMRILFNGKNKELMKERSPITYVKNVKVPLCIIHSQNDSRTPLSPVMRYVQELHKEGKSFELHVILNLGHAIYKISDAIDILLPALIFLKKLESQWTV</sequence>
<evidence type="ECO:0000259" key="3">
    <source>
        <dbReference type="Pfam" id="PF22173"/>
    </source>
</evidence>
<dbReference type="Pfam" id="PF22173">
    <property type="entry name" value="APH-like_N"/>
    <property type="match status" value="1"/>
</dbReference>
<dbReference type="Pfam" id="PF00326">
    <property type="entry name" value="Peptidase_S9"/>
    <property type="match status" value="1"/>
</dbReference>
<name>A0AAX4L2V6_9CREN</name>
<dbReference type="InterPro" id="IPR029058">
    <property type="entry name" value="AB_hydrolase_fold"/>
</dbReference>
<dbReference type="Gene3D" id="2.130.10.150">
    <property type="entry name" value="Peptidase/esterase 'gauge' domain"/>
    <property type="match status" value="1"/>
</dbReference>
<reference evidence="4 5" key="1">
    <citation type="submission" date="2024-02" db="EMBL/GenBank/DDBJ databases">
        <title>STSV induces naive adaptation in Sulfolobus.</title>
        <authorList>
            <person name="Xiang X."/>
            <person name="Song M."/>
        </authorList>
    </citation>
    <scope>NUCLEOTIDE SEQUENCE [LARGE SCALE GENOMIC DNA]</scope>
    <source>
        <strain evidence="4 5">RT2</strain>
    </source>
</reference>
<feature type="domain" description="Peptidase S9 prolyl oligopeptidase catalytic" evidence="2">
    <location>
        <begin position="370"/>
        <end position="563"/>
    </location>
</feature>
<dbReference type="EC" id="3.4.-.-" evidence="4"/>
<dbReference type="RefSeq" id="WP_338603227.1">
    <property type="nucleotide sequence ID" value="NZ_CP146016.1"/>
</dbReference>
<dbReference type="Gene3D" id="3.40.50.1820">
    <property type="entry name" value="alpha/beta hydrolase"/>
    <property type="match status" value="1"/>
</dbReference>
<evidence type="ECO:0000313" key="5">
    <source>
        <dbReference type="Proteomes" id="UP001432202"/>
    </source>
</evidence>
<dbReference type="GO" id="GO:0004252">
    <property type="term" value="F:serine-type endopeptidase activity"/>
    <property type="evidence" value="ECO:0007669"/>
    <property type="project" value="TreeGrafter"/>
</dbReference>
<proteinExistence type="predicted"/>
<keyword evidence="1 4" id="KW-0378">Hydrolase</keyword>
<dbReference type="AlphaFoldDB" id="A0AAX4L2V6"/>
<gene>
    <name evidence="4" type="ORF">V6M85_03895</name>
</gene>
<feature type="domain" description="Acylamino-acid-releasing enzyme-like N-terminal" evidence="3">
    <location>
        <begin position="30"/>
        <end position="300"/>
    </location>
</feature>
<dbReference type="SUPFAM" id="SSF53474">
    <property type="entry name" value="alpha/beta-Hydrolases"/>
    <property type="match status" value="1"/>
</dbReference>
<dbReference type="Proteomes" id="UP001432202">
    <property type="component" value="Chromosome"/>
</dbReference>
<evidence type="ECO:0000313" key="4">
    <source>
        <dbReference type="EMBL" id="WWQ61232.1"/>
    </source>
</evidence>
<dbReference type="PANTHER" id="PTHR42776">
    <property type="entry name" value="SERINE PEPTIDASE S9 FAMILY MEMBER"/>
    <property type="match status" value="1"/>
</dbReference>
<dbReference type="GO" id="GO:0006508">
    <property type="term" value="P:proteolysis"/>
    <property type="evidence" value="ECO:0007669"/>
    <property type="project" value="InterPro"/>
</dbReference>
<organism evidence="4 5">
    <name type="scientific">Sulfolobus tengchongensis</name>
    <dbReference type="NCBI Taxonomy" id="207809"/>
    <lineage>
        <taxon>Archaea</taxon>
        <taxon>Thermoproteota</taxon>
        <taxon>Thermoprotei</taxon>
        <taxon>Sulfolobales</taxon>
        <taxon>Sulfolobaceae</taxon>
        <taxon>Sulfolobus</taxon>
    </lineage>
</organism>